<evidence type="ECO:0000313" key="2">
    <source>
        <dbReference type="Proteomes" id="UP001292094"/>
    </source>
</evidence>
<sequence>MGWLINWDKSKLIPTQSITWLGIQWSTTDSSLFLAPENARNTLNLIRRCAFSKTLSRRQCESLHGSLNFASSALPLGRLKHRRLSREGTTRSQGVATQIPYPKGHFHQVRYGQLDRRLLHQEAGDGQVRAPPDPLGGNLLAGLSGLDAQRLTPYLQETVPVLLEKIPDERHTSSFF</sequence>
<dbReference type="PANTHER" id="PTHR33050:SF7">
    <property type="entry name" value="RIBONUCLEASE H"/>
    <property type="match status" value="1"/>
</dbReference>
<gene>
    <name evidence="1" type="ORF">Pmani_007711</name>
</gene>
<comment type="caution">
    <text evidence="1">The sequence shown here is derived from an EMBL/GenBank/DDBJ whole genome shotgun (WGS) entry which is preliminary data.</text>
</comment>
<proteinExistence type="predicted"/>
<organism evidence="1 2">
    <name type="scientific">Petrolisthes manimaculis</name>
    <dbReference type="NCBI Taxonomy" id="1843537"/>
    <lineage>
        <taxon>Eukaryota</taxon>
        <taxon>Metazoa</taxon>
        <taxon>Ecdysozoa</taxon>
        <taxon>Arthropoda</taxon>
        <taxon>Crustacea</taxon>
        <taxon>Multicrustacea</taxon>
        <taxon>Malacostraca</taxon>
        <taxon>Eumalacostraca</taxon>
        <taxon>Eucarida</taxon>
        <taxon>Decapoda</taxon>
        <taxon>Pleocyemata</taxon>
        <taxon>Anomura</taxon>
        <taxon>Galatheoidea</taxon>
        <taxon>Porcellanidae</taxon>
        <taxon>Petrolisthes</taxon>
    </lineage>
</organism>
<name>A0AAE1Q737_9EUCA</name>
<dbReference type="EMBL" id="JAWZYT010000584">
    <property type="protein sequence ID" value="KAK4321480.1"/>
    <property type="molecule type" value="Genomic_DNA"/>
</dbReference>
<dbReference type="PANTHER" id="PTHR33050">
    <property type="entry name" value="REVERSE TRANSCRIPTASE DOMAIN-CONTAINING PROTEIN"/>
    <property type="match status" value="1"/>
</dbReference>
<accession>A0AAE1Q737</accession>
<keyword evidence="2" id="KW-1185">Reference proteome</keyword>
<dbReference type="AlphaFoldDB" id="A0AAE1Q737"/>
<protein>
    <submittedName>
        <fullName evidence="1">Uncharacterized protein</fullName>
    </submittedName>
</protein>
<dbReference type="InterPro" id="IPR052055">
    <property type="entry name" value="Hepadnavirus_pol/RT"/>
</dbReference>
<evidence type="ECO:0000313" key="1">
    <source>
        <dbReference type="EMBL" id="KAK4321480.1"/>
    </source>
</evidence>
<dbReference type="Proteomes" id="UP001292094">
    <property type="component" value="Unassembled WGS sequence"/>
</dbReference>
<reference evidence="1" key="1">
    <citation type="submission" date="2023-11" db="EMBL/GenBank/DDBJ databases">
        <title>Genome assemblies of two species of porcelain crab, Petrolisthes cinctipes and Petrolisthes manimaculis (Anomura: Porcellanidae).</title>
        <authorList>
            <person name="Angst P."/>
        </authorList>
    </citation>
    <scope>NUCLEOTIDE SEQUENCE</scope>
    <source>
        <strain evidence="1">PB745_02</strain>
        <tissue evidence="1">Gill</tissue>
    </source>
</reference>